<organism evidence="3 4">
    <name type="scientific">Lasallia pustulata</name>
    <dbReference type="NCBI Taxonomy" id="136370"/>
    <lineage>
        <taxon>Eukaryota</taxon>
        <taxon>Fungi</taxon>
        <taxon>Dikarya</taxon>
        <taxon>Ascomycota</taxon>
        <taxon>Pezizomycotina</taxon>
        <taxon>Lecanoromycetes</taxon>
        <taxon>OSLEUM clade</taxon>
        <taxon>Umbilicariomycetidae</taxon>
        <taxon>Umbilicariales</taxon>
        <taxon>Umbilicariaceae</taxon>
        <taxon>Lasallia</taxon>
    </lineage>
</organism>
<dbReference type="InterPro" id="IPR056632">
    <property type="entry name" value="DUF7730"/>
</dbReference>
<dbReference type="Proteomes" id="UP000324767">
    <property type="component" value="Unassembled WGS sequence"/>
</dbReference>
<dbReference type="AlphaFoldDB" id="A0A5M8PN50"/>
<feature type="region of interest" description="Disordered" evidence="1">
    <location>
        <begin position="34"/>
        <end position="55"/>
    </location>
</feature>
<evidence type="ECO:0000259" key="2">
    <source>
        <dbReference type="Pfam" id="PF24864"/>
    </source>
</evidence>
<feature type="compositionally biased region" description="Polar residues" evidence="1">
    <location>
        <begin position="34"/>
        <end position="44"/>
    </location>
</feature>
<dbReference type="Pfam" id="PF24864">
    <property type="entry name" value="DUF7730"/>
    <property type="match status" value="1"/>
</dbReference>
<protein>
    <recommendedName>
        <fullName evidence="2">DUF7730 domain-containing protein</fullName>
    </recommendedName>
</protein>
<reference evidence="3 4" key="1">
    <citation type="submission" date="2019-09" db="EMBL/GenBank/DDBJ databases">
        <title>The hologenome of the rock-dwelling lichen Lasallia pustulata.</title>
        <authorList>
            <person name="Greshake Tzovaras B."/>
            <person name="Segers F."/>
            <person name="Bicker A."/>
            <person name="Dal Grande F."/>
            <person name="Otte J."/>
            <person name="Hankeln T."/>
            <person name="Schmitt I."/>
            <person name="Ebersberger I."/>
        </authorList>
    </citation>
    <scope>NUCLEOTIDE SEQUENCE [LARGE SCALE GENOMIC DNA]</scope>
    <source>
        <strain evidence="3">A1-1</strain>
    </source>
</reference>
<feature type="domain" description="DUF7730" evidence="2">
    <location>
        <begin position="57"/>
        <end position="177"/>
    </location>
</feature>
<gene>
    <name evidence="3" type="ORF">FRX48_05195</name>
</gene>
<sequence length="271" mass="30911">MCGLAALLTKSVRHSVSDPVHLEFQPSTSNKILGSEVSASSDNPTGHVRDVHHPKRKMSSPLLKLPDELRIKVFAICLCDYEEVEPRLSVPDPTTPAQPMTALVLRHHKKPDNTRTQEIVHPGRFLALLYVNKQIHKEALEIFYSRNMFGFSDPRMLDIFRCSLAKCRCDWIKRIRVPAGYNVVGDRTVWDTMQMMSGLKKVVVVVPRRLWDAWLVGKPALESLYRALAEGVELVVRLVSYSSDYGDERVVQEFHCRKGLEGWSMMIEDEL</sequence>
<dbReference type="OrthoDB" id="5413827at2759"/>
<dbReference type="PANTHER" id="PTHR42085:SF2">
    <property type="entry name" value="F-BOX DOMAIN-CONTAINING PROTEIN"/>
    <property type="match status" value="1"/>
</dbReference>
<evidence type="ECO:0000256" key="1">
    <source>
        <dbReference type="SAM" id="MobiDB-lite"/>
    </source>
</evidence>
<evidence type="ECO:0000313" key="3">
    <source>
        <dbReference type="EMBL" id="KAA6410885.1"/>
    </source>
</evidence>
<dbReference type="InterPro" id="IPR038883">
    <property type="entry name" value="AN11006-like"/>
</dbReference>
<proteinExistence type="predicted"/>
<comment type="caution">
    <text evidence="3">The sequence shown here is derived from an EMBL/GenBank/DDBJ whole genome shotgun (WGS) entry which is preliminary data.</text>
</comment>
<name>A0A5M8PN50_9LECA</name>
<dbReference type="EMBL" id="VXIT01000008">
    <property type="protein sequence ID" value="KAA6410885.1"/>
    <property type="molecule type" value="Genomic_DNA"/>
</dbReference>
<evidence type="ECO:0000313" key="4">
    <source>
        <dbReference type="Proteomes" id="UP000324767"/>
    </source>
</evidence>
<accession>A0A5M8PN50</accession>
<dbReference type="PANTHER" id="PTHR42085">
    <property type="entry name" value="F-BOX DOMAIN-CONTAINING PROTEIN"/>
    <property type="match status" value="1"/>
</dbReference>